<evidence type="ECO:0000313" key="10">
    <source>
        <dbReference type="Proteomes" id="UP000053477"/>
    </source>
</evidence>
<dbReference type="Gene3D" id="3.10.50.40">
    <property type="match status" value="1"/>
</dbReference>
<feature type="compositionally biased region" description="Basic and acidic residues" evidence="7">
    <location>
        <begin position="234"/>
        <end position="260"/>
    </location>
</feature>
<evidence type="ECO:0000256" key="2">
    <source>
        <dbReference type="ARBA" id="ARBA00007838"/>
    </source>
</evidence>
<dbReference type="PIRSF" id="PIRSF001473">
    <property type="entry name" value="FK506-bp_FPR3"/>
    <property type="match status" value="1"/>
</dbReference>
<feature type="domain" description="PPIase FKBP-type" evidence="8">
    <location>
        <begin position="279"/>
        <end position="365"/>
    </location>
</feature>
<evidence type="ECO:0000256" key="1">
    <source>
        <dbReference type="ARBA" id="ARBA00000971"/>
    </source>
</evidence>
<evidence type="ECO:0000259" key="8">
    <source>
        <dbReference type="PROSITE" id="PS50059"/>
    </source>
</evidence>
<feature type="compositionally biased region" description="Basic and acidic residues" evidence="7">
    <location>
        <begin position="172"/>
        <end position="194"/>
    </location>
</feature>
<evidence type="ECO:0000313" key="9">
    <source>
        <dbReference type="EMBL" id="KLO20364.1"/>
    </source>
</evidence>
<dbReference type="OrthoDB" id="77911at2759"/>
<dbReference type="GO" id="GO:0005634">
    <property type="term" value="C:nucleus"/>
    <property type="evidence" value="ECO:0007669"/>
    <property type="project" value="UniProtKB-ARBA"/>
</dbReference>
<comment type="catalytic activity">
    <reaction evidence="1 5 6">
        <text>[protein]-peptidylproline (omega=180) = [protein]-peptidylproline (omega=0)</text>
        <dbReference type="Rhea" id="RHEA:16237"/>
        <dbReference type="Rhea" id="RHEA-COMP:10747"/>
        <dbReference type="Rhea" id="RHEA-COMP:10748"/>
        <dbReference type="ChEBI" id="CHEBI:83833"/>
        <dbReference type="ChEBI" id="CHEBI:83834"/>
        <dbReference type="EC" id="5.2.1.8"/>
    </reaction>
</comment>
<dbReference type="PANTHER" id="PTHR43811">
    <property type="entry name" value="FKBP-TYPE PEPTIDYL-PROLYL CIS-TRANS ISOMERASE FKPA"/>
    <property type="match status" value="1"/>
</dbReference>
<dbReference type="InParanoid" id="A0A0H2S912"/>
<dbReference type="Proteomes" id="UP000053477">
    <property type="component" value="Unassembled WGS sequence"/>
</dbReference>
<dbReference type="Pfam" id="PF00254">
    <property type="entry name" value="FKBP_C"/>
    <property type="match status" value="1"/>
</dbReference>
<dbReference type="PANTHER" id="PTHR43811:SF19">
    <property type="entry name" value="39 KDA FK506-BINDING NUCLEAR PROTEIN"/>
    <property type="match status" value="1"/>
</dbReference>
<proteinExistence type="inferred from homology"/>
<dbReference type="EMBL" id="KQ085882">
    <property type="protein sequence ID" value="KLO20364.1"/>
    <property type="molecule type" value="Genomic_DNA"/>
</dbReference>
<feature type="region of interest" description="Disordered" evidence="7">
    <location>
        <begin position="125"/>
        <end position="260"/>
    </location>
</feature>
<gene>
    <name evidence="9" type="ORF">SCHPADRAFT_884444</name>
</gene>
<dbReference type="SUPFAM" id="SSF54534">
    <property type="entry name" value="FKBP-like"/>
    <property type="match status" value="1"/>
</dbReference>
<evidence type="ECO:0000256" key="4">
    <source>
        <dbReference type="ARBA" id="ARBA00023235"/>
    </source>
</evidence>
<evidence type="ECO:0000256" key="5">
    <source>
        <dbReference type="PIRNR" id="PIRNR001473"/>
    </source>
</evidence>
<feature type="compositionally biased region" description="Acidic residues" evidence="7">
    <location>
        <begin position="151"/>
        <end position="171"/>
    </location>
</feature>
<dbReference type="InterPro" id="IPR041232">
    <property type="entry name" value="NPL"/>
</dbReference>
<dbReference type="EC" id="5.2.1.8" evidence="5"/>
<feature type="compositionally biased region" description="Basic residues" evidence="7">
    <location>
        <begin position="207"/>
        <end position="218"/>
    </location>
</feature>
<feature type="compositionally biased region" description="Acidic residues" evidence="7">
    <location>
        <begin position="127"/>
        <end position="143"/>
    </location>
</feature>
<protein>
    <recommendedName>
        <fullName evidence="5">FK506-binding protein</fullName>
        <ecNumber evidence="5">5.2.1.8</ecNumber>
    </recommendedName>
</protein>
<dbReference type="Gene3D" id="2.60.120.340">
    <property type="entry name" value="Nucleoplasmin core domain"/>
    <property type="match status" value="1"/>
</dbReference>
<keyword evidence="4 5" id="KW-0413">Isomerase</keyword>
<evidence type="ECO:0000256" key="6">
    <source>
        <dbReference type="PROSITE-ProRule" id="PRU00277"/>
    </source>
</evidence>
<reference evidence="9 10" key="1">
    <citation type="submission" date="2015-04" db="EMBL/GenBank/DDBJ databases">
        <title>Complete genome sequence of Schizopora paradoxa KUC8140, a cosmopolitan wood degrader in East Asia.</title>
        <authorList>
            <consortium name="DOE Joint Genome Institute"/>
            <person name="Min B."/>
            <person name="Park H."/>
            <person name="Jang Y."/>
            <person name="Kim J.-J."/>
            <person name="Kim K.H."/>
            <person name="Pangilinan J."/>
            <person name="Lipzen A."/>
            <person name="Riley R."/>
            <person name="Grigoriev I.V."/>
            <person name="Spatafora J.W."/>
            <person name="Choi I.-G."/>
        </authorList>
    </citation>
    <scope>NUCLEOTIDE SEQUENCE [LARGE SCALE GENOMIC DNA]</scope>
    <source>
        <strain evidence="9 10">KUC8140</strain>
    </source>
</reference>
<evidence type="ECO:0000256" key="3">
    <source>
        <dbReference type="ARBA" id="ARBA00023110"/>
    </source>
</evidence>
<keyword evidence="10" id="KW-1185">Reference proteome</keyword>
<dbReference type="AlphaFoldDB" id="A0A0H2S912"/>
<dbReference type="InterPro" id="IPR046357">
    <property type="entry name" value="PPIase_dom_sf"/>
</dbReference>
<name>A0A0H2S912_9AGAM</name>
<dbReference type="GO" id="GO:0003755">
    <property type="term" value="F:peptidyl-prolyl cis-trans isomerase activity"/>
    <property type="evidence" value="ECO:0007669"/>
    <property type="project" value="UniProtKB-KW"/>
</dbReference>
<dbReference type="Pfam" id="PF17800">
    <property type="entry name" value="NPL"/>
    <property type="match status" value="1"/>
</dbReference>
<evidence type="ECO:0000256" key="7">
    <source>
        <dbReference type="SAM" id="MobiDB-lite"/>
    </source>
</evidence>
<dbReference type="InterPro" id="IPR001179">
    <property type="entry name" value="PPIase_FKBP_dom"/>
</dbReference>
<sequence>MATTALQVWSLSLPAGKQVKVNSIQDIRITNAALGEAIADENSRSVVKLTYLDMAPSALEEEDEDEIRAEQLSTVLCALTPGKIEQASLDIIITEEDDFIFENLGKNLIHLSGNYIYTDILSKAQADDEDPSDTDDSDDDEEGYPLQDVSSDVEVDPEELDMLVDDDDDEADNSHRFEEVKEEDSKSKKRAREEDAADDAEEEGQKKLSKKEKKALKKQKAEDGKAVPTAEVNGDEKPSKEKKEKKEKKADKSDDLKEMDNGLQYKDVKVGSGKVAKKGDLVSMRYIGKFPDGKTFDKNIKGKPFTFKLGAGEVIKGWDEGIAGMQPGGERLLVVPPKLGYGNRKIDGIPAGSTLRFECKLIEIK</sequence>
<comment type="similarity">
    <text evidence="2">Belongs to the FKBP-type PPIase family. FKBP3/4 subfamily.</text>
</comment>
<dbReference type="STRING" id="27342.A0A0H2S912"/>
<keyword evidence="3 5" id="KW-0697">Rotamase</keyword>
<dbReference type="InterPro" id="IPR023566">
    <property type="entry name" value="PPIase_Fpr3/Fpr4-like"/>
</dbReference>
<accession>A0A0H2S912</accession>
<organism evidence="9 10">
    <name type="scientific">Schizopora paradoxa</name>
    <dbReference type="NCBI Taxonomy" id="27342"/>
    <lineage>
        <taxon>Eukaryota</taxon>
        <taxon>Fungi</taxon>
        <taxon>Dikarya</taxon>
        <taxon>Basidiomycota</taxon>
        <taxon>Agaricomycotina</taxon>
        <taxon>Agaricomycetes</taxon>
        <taxon>Hymenochaetales</taxon>
        <taxon>Schizoporaceae</taxon>
        <taxon>Schizopora</taxon>
    </lineage>
</organism>
<dbReference type="FunFam" id="3.10.50.40:FF:000006">
    <property type="entry name" value="Peptidyl-prolyl cis-trans isomerase"/>
    <property type="match status" value="1"/>
</dbReference>
<dbReference type="FunCoup" id="A0A0H2S912">
    <property type="interactions" value="39"/>
</dbReference>
<dbReference type="PROSITE" id="PS50059">
    <property type="entry name" value="FKBP_PPIASE"/>
    <property type="match status" value="1"/>
</dbReference>